<dbReference type="RefSeq" id="XP_018286003.1">
    <property type="nucleotide sequence ID" value="XM_018443433.1"/>
</dbReference>
<dbReference type="InterPro" id="IPR044852">
    <property type="entry name" value="WBP2-like"/>
</dbReference>
<feature type="compositionally biased region" description="Pro residues" evidence="1">
    <location>
        <begin position="188"/>
        <end position="199"/>
    </location>
</feature>
<evidence type="ECO:0000256" key="1">
    <source>
        <dbReference type="SAM" id="MobiDB-lite"/>
    </source>
</evidence>
<sequence>MSLNWAMLGPNGQTPVLLPGEKVFTTQNAVKMVLDCNENGYPGNAGGYWEADGTVTLTNQRIVFAASSPSQTFQTLNVPVLMWKNWKLEQPWFGANYISGILLPVPGGGLSKNGKLSLTFREGGSIEFTTIYRSLLERIGETNQTPQHYEPLPAYEGPSGGASGHTNYPPPPMPVQEGSTSGGNQIVYPPPSPPAPAPFPSSTYMPTPQIQPQCTISPVNQRVYPPPPMPVPYEHPSLNPNPGLDQSLSDLPPSYDTISNK</sequence>
<accession>A0A162TL49</accession>
<evidence type="ECO:0000313" key="3">
    <source>
        <dbReference type="Proteomes" id="UP000077315"/>
    </source>
</evidence>
<dbReference type="GeneID" id="29004338"/>
<dbReference type="InParanoid" id="A0A162TL49"/>
<dbReference type="CDD" id="cd13214">
    <property type="entry name" value="PH-GRAM_WBP2"/>
    <property type="match status" value="1"/>
</dbReference>
<reference evidence="3" key="1">
    <citation type="submission" date="2015-06" db="EMBL/GenBank/DDBJ databases">
        <title>Expansion of signal transduction pathways in fungi by whole-genome duplication.</title>
        <authorList>
            <consortium name="DOE Joint Genome Institute"/>
            <person name="Corrochano L.M."/>
            <person name="Kuo A."/>
            <person name="Marcet-Houben M."/>
            <person name="Polaino S."/>
            <person name="Salamov A."/>
            <person name="Villalobos J.M."/>
            <person name="Alvarez M.I."/>
            <person name="Avalos J."/>
            <person name="Benito E.P."/>
            <person name="Benoit I."/>
            <person name="Burger G."/>
            <person name="Camino L.P."/>
            <person name="Canovas D."/>
            <person name="Cerda-Olmedo E."/>
            <person name="Cheng J.-F."/>
            <person name="Dominguez A."/>
            <person name="Elias M."/>
            <person name="Eslava A.P."/>
            <person name="Glaser F."/>
            <person name="Grimwood J."/>
            <person name="Gutierrez G."/>
            <person name="Heitman J."/>
            <person name="Henrissat B."/>
            <person name="Iturriaga E.A."/>
            <person name="Lang B.F."/>
            <person name="Lavin J.L."/>
            <person name="Lee S."/>
            <person name="Li W."/>
            <person name="Lindquist E."/>
            <person name="Lopez-Garcia S."/>
            <person name="Luque E.M."/>
            <person name="Marcos A.T."/>
            <person name="Martin J."/>
            <person name="McCluskey K."/>
            <person name="Medina H.R."/>
            <person name="Miralles-Duran A."/>
            <person name="Miyazaki A."/>
            <person name="Munoz-Torres E."/>
            <person name="Oguiza J.A."/>
            <person name="Ohm R."/>
            <person name="Olmedo M."/>
            <person name="Orejas M."/>
            <person name="Ortiz-Castellanos L."/>
            <person name="Pisabarro A.G."/>
            <person name="Rodriguez-Romero J."/>
            <person name="Ruiz-Herrera J."/>
            <person name="Ruiz-Vazquez R."/>
            <person name="Sanz C."/>
            <person name="Schackwitz W."/>
            <person name="Schmutz J."/>
            <person name="Shahriari M."/>
            <person name="Shelest E."/>
            <person name="Silva-Franco F."/>
            <person name="Soanes D."/>
            <person name="Syed K."/>
            <person name="Tagua V.G."/>
            <person name="Talbot N.J."/>
            <person name="Thon M."/>
            <person name="De vries R.P."/>
            <person name="Wiebenga A."/>
            <person name="Yadav J.S."/>
            <person name="Braun E.L."/>
            <person name="Baker S."/>
            <person name="Garre V."/>
            <person name="Horwitz B."/>
            <person name="Torres-Martinez S."/>
            <person name="Idnurm A."/>
            <person name="Herrera-Estrella A."/>
            <person name="Gabaldon T."/>
            <person name="Grigoriev I.V."/>
        </authorList>
    </citation>
    <scope>NUCLEOTIDE SEQUENCE [LARGE SCALE GENOMIC DNA]</scope>
    <source>
        <strain evidence="3">NRRL 1555(-)</strain>
    </source>
</reference>
<dbReference type="AlphaFoldDB" id="A0A162TL49"/>
<dbReference type="SUPFAM" id="SSF50729">
    <property type="entry name" value="PH domain-like"/>
    <property type="match status" value="1"/>
</dbReference>
<dbReference type="EMBL" id="KV440997">
    <property type="protein sequence ID" value="OAD67963.1"/>
    <property type="molecule type" value="Genomic_DNA"/>
</dbReference>
<feature type="region of interest" description="Disordered" evidence="1">
    <location>
        <begin position="145"/>
        <end position="261"/>
    </location>
</feature>
<dbReference type="PANTHER" id="PTHR31606">
    <property type="entry name" value="WW DOMAIN BINDING PROTEIN 2, ISOFORM E"/>
    <property type="match status" value="1"/>
</dbReference>
<dbReference type="VEuPathDB" id="FungiDB:PHYBLDRAFT_79128"/>
<dbReference type="STRING" id="763407.A0A162TL49"/>
<dbReference type="FunCoup" id="A0A162TL49">
    <property type="interactions" value="238"/>
</dbReference>
<dbReference type="PANTHER" id="PTHR31606:SF1">
    <property type="entry name" value="WW DOMAIN BINDING PROTEIN 2, ISOFORM E"/>
    <property type="match status" value="1"/>
</dbReference>
<protein>
    <recommendedName>
        <fullName evidence="4">GRAM domain-containing protein</fullName>
    </recommendedName>
</protein>
<feature type="compositionally biased region" description="Polar residues" evidence="1">
    <location>
        <begin position="203"/>
        <end position="220"/>
    </location>
</feature>
<feature type="compositionally biased region" description="Pro residues" evidence="1">
    <location>
        <begin position="224"/>
        <end position="233"/>
    </location>
</feature>
<dbReference type="Proteomes" id="UP000077315">
    <property type="component" value="Unassembled WGS sequence"/>
</dbReference>
<dbReference type="OrthoDB" id="1259151at2759"/>
<evidence type="ECO:0008006" key="4">
    <source>
        <dbReference type="Google" id="ProtNLM"/>
    </source>
</evidence>
<proteinExistence type="predicted"/>
<dbReference type="GO" id="GO:0005634">
    <property type="term" value="C:nucleus"/>
    <property type="evidence" value="ECO:0007669"/>
    <property type="project" value="TreeGrafter"/>
</dbReference>
<evidence type="ECO:0000313" key="2">
    <source>
        <dbReference type="EMBL" id="OAD67963.1"/>
    </source>
</evidence>
<dbReference type="GO" id="GO:0003713">
    <property type="term" value="F:transcription coactivator activity"/>
    <property type="evidence" value="ECO:0007669"/>
    <property type="project" value="InterPro"/>
</dbReference>
<organism evidence="2 3">
    <name type="scientific">Phycomyces blakesleeanus (strain ATCC 8743b / DSM 1359 / FGSC 10004 / NBRC 33097 / NRRL 1555)</name>
    <dbReference type="NCBI Taxonomy" id="763407"/>
    <lineage>
        <taxon>Eukaryota</taxon>
        <taxon>Fungi</taxon>
        <taxon>Fungi incertae sedis</taxon>
        <taxon>Mucoromycota</taxon>
        <taxon>Mucoromycotina</taxon>
        <taxon>Mucoromycetes</taxon>
        <taxon>Mucorales</taxon>
        <taxon>Phycomycetaceae</taxon>
        <taxon>Phycomyces</taxon>
    </lineage>
</organism>
<dbReference type="GO" id="GO:0031490">
    <property type="term" value="F:chromatin DNA binding"/>
    <property type="evidence" value="ECO:0007669"/>
    <property type="project" value="TreeGrafter"/>
</dbReference>
<keyword evidence="3" id="KW-1185">Reference proteome</keyword>
<name>A0A162TL49_PHYB8</name>
<gene>
    <name evidence="2" type="ORF">PHYBLDRAFT_79128</name>
</gene>
<feature type="compositionally biased region" description="Polar residues" evidence="1">
    <location>
        <begin position="238"/>
        <end position="249"/>
    </location>
</feature>